<name>A0A143WN25_TREPR</name>
<dbReference type="EMBL" id="LN998829">
    <property type="protein sequence ID" value="CUX76557.1"/>
    <property type="molecule type" value="Genomic_DNA"/>
</dbReference>
<reference evidence="2" key="1">
    <citation type="submission" date="2016-01" db="EMBL/GenBank/DDBJ databases">
        <authorList>
            <person name="Husnik F."/>
        </authorList>
    </citation>
    <scope>NUCLEOTIDE SEQUENCE [LARGE SCALE GENOMIC DNA]</scope>
</reference>
<evidence type="ECO:0000313" key="2">
    <source>
        <dbReference type="Proteomes" id="UP000075222"/>
    </source>
</evidence>
<evidence type="ECO:0000313" key="1">
    <source>
        <dbReference type="EMBL" id="CUX76557.1"/>
    </source>
</evidence>
<sequence length="76" mass="7822">MAVSKLYSKDDATQAGNMCARFMAAELASLLLRHAAAEASMAQCGRRGAVFPRAGAMAARSAHALIHLEGLGCGST</sequence>
<organism evidence="1 2">
    <name type="scientific">Tremblaya princeps</name>
    <dbReference type="NCBI Taxonomy" id="189385"/>
    <lineage>
        <taxon>Bacteria</taxon>
        <taxon>Pseudomonadati</taxon>
        <taxon>Pseudomonadota</taxon>
        <taxon>Betaproteobacteria</taxon>
        <taxon>Candidatus Tremblayella</taxon>
    </lineage>
</organism>
<proteinExistence type="predicted"/>
<dbReference type="AlphaFoldDB" id="A0A143WN25"/>
<dbReference type="Proteomes" id="UP000075222">
    <property type="component" value="Chromosome I"/>
</dbReference>
<gene>
    <name evidence="1" type="primary">rpmC</name>
    <name evidence="1" type="ORF">PMARG_TP00150</name>
</gene>
<protein>
    <submittedName>
        <fullName evidence="1">Putative 50S ribosomal subunit protein L29</fullName>
    </submittedName>
</protein>
<dbReference type="PATRIC" id="fig|189385.7.peg.173"/>
<accession>A0A143WN25</accession>